<dbReference type="InterPro" id="IPR029068">
    <property type="entry name" value="Glyas_Bleomycin-R_OHBP_Dase"/>
</dbReference>
<keyword evidence="3" id="KW-1185">Reference proteome</keyword>
<protein>
    <submittedName>
        <fullName evidence="2">VOC family protein</fullName>
    </submittedName>
</protein>
<evidence type="ECO:0000313" key="3">
    <source>
        <dbReference type="Proteomes" id="UP000239047"/>
    </source>
</evidence>
<comment type="caution">
    <text evidence="2">The sequence shown here is derived from an EMBL/GenBank/DDBJ whole genome shotgun (WGS) entry which is preliminary data.</text>
</comment>
<reference evidence="2 3" key="1">
    <citation type="submission" date="2018-02" db="EMBL/GenBank/DDBJ databases">
        <title>Jeotgalibacillus proteolyticum sp. nov. a protease producing bacterium isolated from ocean sediments of Laizhou Bay.</title>
        <authorList>
            <person name="Li Y."/>
        </authorList>
    </citation>
    <scope>NUCLEOTIDE SEQUENCE [LARGE SCALE GENOMIC DNA]</scope>
    <source>
        <strain evidence="2 3">22-7</strain>
    </source>
</reference>
<name>A0A2S5GDH8_9BACL</name>
<accession>A0A2S5GDH8</accession>
<dbReference type="Pfam" id="PF06983">
    <property type="entry name" value="3-dmu-9_3-mt"/>
    <property type="match status" value="2"/>
</dbReference>
<dbReference type="AlphaFoldDB" id="A0A2S5GDH8"/>
<dbReference type="PANTHER" id="PTHR33990">
    <property type="entry name" value="PROTEIN YJDN-RELATED"/>
    <property type="match status" value="1"/>
</dbReference>
<proteinExistence type="predicted"/>
<dbReference type="CDD" id="cd06588">
    <property type="entry name" value="PhnB_like"/>
    <property type="match status" value="2"/>
</dbReference>
<feature type="domain" description="PhnB-like" evidence="1">
    <location>
        <begin position="133"/>
        <end position="254"/>
    </location>
</feature>
<dbReference type="SUPFAM" id="SSF54593">
    <property type="entry name" value="Glyoxalase/Bleomycin resistance protein/Dihydroxybiphenyl dioxygenase"/>
    <property type="match status" value="2"/>
</dbReference>
<evidence type="ECO:0000313" key="2">
    <source>
        <dbReference type="EMBL" id="PPA71060.1"/>
    </source>
</evidence>
<dbReference type="Gene3D" id="3.10.180.10">
    <property type="entry name" value="2,3-Dihydroxybiphenyl 1,2-Dioxygenase, domain 1"/>
    <property type="match status" value="2"/>
</dbReference>
<dbReference type="EMBL" id="PREZ01000003">
    <property type="protein sequence ID" value="PPA71060.1"/>
    <property type="molecule type" value="Genomic_DNA"/>
</dbReference>
<dbReference type="RefSeq" id="WP_104057809.1">
    <property type="nucleotide sequence ID" value="NZ_PREZ01000003.1"/>
</dbReference>
<sequence length="295" mass="33605">MRQKLIPHIWFEQDARKIADWYVEVFGNGQVDGHVTLHNTPSGDADIVTVTLYDQQFQFLGGGRLAERNPSFSYMVALPDVKTVDALWDRLSEGGEILMPLEEYPFSKRFGFLKDQHGVSWQLMLDGGMEIQTIAPSLMFTREVSGRAEEAVDYYRSLLGGEVMENHISYYGPGQEPEVEGTLGYARVKLAGREIVLSDSADAHEFDFNLMQSLILYCKDQKEIDRAWAHLSADPESEQCGWLKDRFGVSWQVTPFELEQMMEEATPEQMERLTEAIMPMKKIDLAVLRDAYSGE</sequence>
<dbReference type="InterPro" id="IPR028973">
    <property type="entry name" value="PhnB-like"/>
</dbReference>
<evidence type="ECO:0000259" key="1">
    <source>
        <dbReference type="Pfam" id="PF06983"/>
    </source>
</evidence>
<dbReference type="Proteomes" id="UP000239047">
    <property type="component" value="Unassembled WGS sequence"/>
</dbReference>
<gene>
    <name evidence="2" type="ORF">C4B60_09805</name>
</gene>
<organism evidence="2 3">
    <name type="scientific">Jeotgalibacillus proteolyticus</name>
    <dbReference type="NCBI Taxonomy" id="2082395"/>
    <lineage>
        <taxon>Bacteria</taxon>
        <taxon>Bacillati</taxon>
        <taxon>Bacillota</taxon>
        <taxon>Bacilli</taxon>
        <taxon>Bacillales</taxon>
        <taxon>Caryophanaceae</taxon>
        <taxon>Jeotgalibacillus</taxon>
    </lineage>
</organism>
<feature type="domain" description="PhnB-like" evidence="1">
    <location>
        <begin position="3"/>
        <end position="123"/>
    </location>
</feature>
<dbReference type="OrthoDB" id="9806473at2"/>